<dbReference type="AlphaFoldDB" id="H8KVR4"/>
<dbReference type="Gene3D" id="3.20.20.300">
    <property type="entry name" value="Glycoside hydrolase, family 3, N-terminal domain"/>
    <property type="match status" value="1"/>
</dbReference>
<keyword evidence="3" id="KW-0119">Carbohydrate metabolism</keyword>
<dbReference type="InterPro" id="IPR026891">
    <property type="entry name" value="Fn3-like"/>
</dbReference>
<dbReference type="InterPro" id="IPR050288">
    <property type="entry name" value="Cellulose_deg_GH3"/>
</dbReference>
<protein>
    <submittedName>
        <fullName evidence="6">Beta-glucosidase-like glycosyl hydrolase</fullName>
    </submittedName>
</protein>
<keyword evidence="4" id="KW-0326">Glycosidase</keyword>
<evidence type="ECO:0000256" key="3">
    <source>
        <dbReference type="ARBA" id="ARBA00023277"/>
    </source>
</evidence>
<dbReference type="STRING" id="929556.Solca_1620"/>
<dbReference type="eggNOG" id="COG1472">
    <property type="taxonomic scope" value="Bacteria"/>
</dbReference>
<evidence type="ECO:0000259" key="5">
    <source>
        <dbReference type="SMART" id="SM01217"/>
    </source>
</evidence>
<dbReference type="InterPro" id="IPR036962">
    <property type="entry name" value="Glyco_hydro_3_N_sf"/>
</dbReference>
<dbReference type="InterPro" id="IPR017853">
    <property type="entry name" value="GH"/>
</dbReference>
<evidence type="ECO:0000313" key="7">
    <source>
        <dbReference type="Proteomes" id="UP000007590"/>
    </source>
</evidence>
<sequence length="730" mass="80565">MKRSKVMVSQLGIIAFMMMNIGLQGCQQSKGADEERFEQKIEQLIEKMTLEEKVGMIHGNSSFTSAGIERLGIPELVTSDGPHGVRVEHGRDWTVDTNVDDAATYLPTGNTLAATWNTDLGYQFGAVLGSEANYRGKDVILGPGVNIIRSPLCGRNFEYLSEDPYLISKMAVGYIKGVQDQGVSACVKHYAANNEEVDRNTVDVQMSERALREIYLPAFKAAVVDGGVNTVMGSYNKFRGQYATHNEYLVKKILKGEWGFKGVLMSDWGAVHNTMEAMQNGTDLEMGTDLGMLPNPNYNKFFMADTVLALVKSGKLSEQLIDEKVRRILWVMFKTNMIDGKRQPGSFNTKEHQKVALKVAEEGIVLLKNENGILPLQKNDLKSIAVIGENANRPNSMGGGSSQVKAKYEITLLQGLKNLLGSTVNIQYAQGYKIARGQQADAKLISEAVSAASKAEIAILVVGWTHGYDYSVWNDNAYDAEGVDKPDMDMPFGQNELIKAVLKANPHTVVVLTGGGPIDVTQWIGDAKGVLEGWYAGMEGGNALAKILFGEVNPSGKLPMTFPKKLEDSPAHKFGDFPGVNNVAHYKEDIFVGYRYFDTYKVQPQFAFGHGLSYTTFSYENMKVAAGDDKTTATITIKNTGKVGGAEVAQLYVKQVKSSLKRPEKELKAFQKIFLKPGESKEISFELNDEAFHYFNDKENKWVVEPGKFDILIGSSSRDIRQQKSIVYNN</sequence>
<evidence type="ECO:0000313" key="6">
    <source>
        <dbReference type="EMBL" id="AFD06687.1"/>
    </source>
</evidence>
<dbReference type="Proteomes" id="UP000007590">
    <property type="component" value="Chromosome"/>
</dbReference>
<dbReference type="RefSeq" id="WP_014679914.1">
    <property type="nucleotide sequence ID" value="NC_017770.1"/>
</dbReference>
<dbReference type="InterPro" id="IPR013783">
    <property type="entry name" value="Ig-like_fold"/>
</dbReference>
<dbReference type="PRINTS" id="PR00133">
    <property type="entry name" value="GLHYDRLASE3"/>
</dbReference>
<dbReference type="PROSITE" id="PS51257">
    <property type="entry name" value="PROKAR_LIPOPROTEIN"/>
    <property type="match status" value="1"/>
</dbReference>
<dbReference type="EMBL" id="CP003349">
    <property type="protein sequence ID" value="AFD06687.1"/>
    <property type="molecule type" value="Genomic_DNA"/>
</dbReference>
<dbReference type="InterPro" id="IPR036881">
    <property type="entry name" value="Glyco_hydro_3_C_sf"/>
</dbReference>
<dbReference type="SMART" id="SM01217">
    <property type="entry name" value="Fn3_like"/>
    <property type="match status" value="1"/>
</dbReference>
<reference evidence="6" key="1">
    <citation type="submission" date="2012-02" db="EMBL/GenBank/DDBJ databases">
        <title>The complete genome of Solitalea canadensis DSM 3403.</title>
        <authorList>
            <consortium name="US DOE Joint Genome Institute (JGI-PGF)"/>
            <person name="Lucas S."/>
            <person name="Copeland A."/>
            <person name="Lapidus A."/>
            <person name="Glavina del Rio T."/>
            <person name="Dalin E."/>
            <person name="Tice H."/>
            <person name="Bruce D."/>
            <person name="Goodwin L."/>
            <person name="Pitluck S."/>
            <person name="Peters L."/>
            <person name="Ovchinnikova G."/>
            <person name="Lu M."/>
            <person name="Kyrpides N."/>
            <person name="Mavromatis K."/>
            <person name="Ivanova N."/>
            <person name="Brettin T."/>
            <person name="Detter J.C."/>
            <person name="Han C."/>
            <person name="Larimer F."/>
            <person name="Land M."/>
            <person name="Hauser L."/>
            <person name="Markowitz V."/>
            <person name="Cheng J.-F."/>
            <person name="Hugenholtz P."/>
            <person name="Woyke T."/>
            <person name="Wu D."/>
            <person name="Spring S."/>
            <person name="Schroeder M."/>
            <person name="Kopitz M."/>
            <person name="Brambilla E."/>
            <person name="Klenk H.-P."/>
            <person name="Eisen J.A."/>
        </authorList>
    </citation>
    <scope>NUCLEOTIDE SEQUENCE</scope>
    <source>
        <strain evidence="6">DSM 3403</strain>
    </source>
</reference>
<dbReference type="InterPro" id="IPR001764">
    <property type="entry name" value="Glyco_hydro_3_N"/>
</dbReference>
<dbReference type="Gene3D" id="2.60.40.10">
    <property type="entry name" value="Immunoglobulins"/>
    <property type="match status" value="1"/>
</dbReference>
<proteinExistence type="inferred from homology"/>
<dbReference type="Gene3D" id="3.40.50.1700">
    <property type="entry name" value="Glycoside hydrolase family 3 C-terminal domain"/>
    <property type="match status" value="1"/>
</dbReference>
<keyword evidence="2 4" id="KW-0378">Hydrolase</keyword>
<comment type="similarity">
    <text evidence="1 4">Belongs to the glycosyl hydrolase 3 family.</text>
</comment>
<gene>
    <name evidence="6" type="ordered locus">Solca_1620</name>
</gene>
<organism evidence="6 7">
    <name type="scientific">Solitalea canadensis (strain ATCC 29591 / DSM 3403 / JCM 21819 / LMG 8368 / NBRC 15130 / NCIMB 12057 / USAM 9D)</name>
    <name type="common">Flexibacter canadensis</name>
    <dbReference type="NCBI Taxonomy" id="929556"/>
    <lineage>
        <taxon>Bacteria</taxon>
        <taxon>Pseudomonadati</taxon>
        <taxon>Bacteroidota</taxon>
        <taxon>Sphingobacteriia</taxon>
        <taxon>Sphingobacteriales</taxon>
        <taxon>Sphingobacteriaceae</taxon>
        <taxon>Solitalea</taxon>
    </lineage>
</organism>
<dbReference type="GO" id="GO:0008422">
    <property type="term" value="F:beta-glucosidase activity"/>
    <property type="evidence" value="ECO:0007669"/>
    <property type="project" value="UniProtKB-ARBA"/>
</dbReference>
<dbReference type="InterPro" id="IPR019800">
    <property type="entry name" value="Glyco_hydro_3_AS"/>
</dbReference>
<dbReference type="KEGG" id="scn:Solca_1620"/>
<dbReference type="FunFam" id="2.60.40.10:FF:000495">
    <property type="entry name" value="Periplasmic beta-glucosidase"/>
    <property type="match status" value="1"/>
</dbReference>
<dbReference type="SUPFAM" id="SSF52279">
    <property type="entry name" value="Beta-D-glucan exohydrolase, C-terminal domain"/>
    <property type="match status" value="1"/>
</dbReference>
<dbReference type="Pfam" id="PF01915">
    <property type="entry name" value="Glyco_hydro_3_C"/>
    <property type="match status" value="1"/>
</dbReference>
<dbReference type="Pfam" id="PF14310">
    <property type="entry name" value="Fn3-like"/>
    <property type="match status" value="1"/>
</dbReference>
<dbReference type="Pfam" id="PF00933">
    <property type="entry name" value="Glyco_hydro_3"/>
    <property type="match status" value="1"/>
</dbReference>
<accession>H8KVR4</accession>
<name>H8KVR4_SOLCM</name>
<dbReference type="GO" id="GO:0005975">
    <property type="term" value="P:carbohydrate metabolic process"/>
    <property type="evidence" value="ECO:0007669"/>
    <property type="project" value="InterPro"/>
</dbReference>
<keyword evidence="7" id="KW-1185">Reference proteome</keyword>
<dbReference type="PANTHER" id="PTHR42715:SF10">
    <property type="entry name" value="BETA-GLUCOSIDASE"/>
    <property type="match status" value="1"/>
</dbReference>
<evidence type="ECO:0000256" key="2">
    <source>
        <dbReference type="ARBA" id="ARBA00022801"/>
    </source>
</evidence>
<dbReference type="PANTHER" id="PTHR42715">
    <property type="entry name" value="BETA-GLUCOSIDASE"/>
    <property type="match status" value="1"/>
</dbReference>
<dbReference type="SUPFAM" id="SSF51445">
    <property type="entry name" value="(Trans)glycosidases"/>
    <property type="match status" value="1"/>
</dbReference>
<dbReference type="InterPro" id="IPR002772">
    <property type="entry name" value="Glyco_hydro_3_C"/>
</dbReference>
<feature type="domain" description="Fibronectin type III-like" evidence="5">
    <location>
        <begin position="647"/>
        <end position="717"/>
    </location>
</feature>
<evidence type="ECO:0000256" key="1">
    <source>
        <dbReference type="ARBA" id="ARBA00005336"/>
    </source>
</evidence>
<evidence type="ECO:0000256" key="4">
    <source>
        <dbReference type="RuleBase" id="RU361161"/>
    </source>
</evidence>
<dbReference type="PROSITE" id="PS00775">
    <property type="entry name" value="GLYCOSYL_HYDROL_F3"/>
    <property type="match status" value="1"/>
</dbReference>
<dbReference type="HOGENOM" id="CLU_004542_4_1_10"/>